<reference evidence="2 3" key="1">
    <citation type="submission" date="2015-01" db="EMBL/GenBank/DDBJ databases">
        <title>Draft genome of the acidophilic iron oxidizer Acidithrix ferrooxidans strain Py-F3.</title>
        <authorList>
            <person name="Poehlein A."/>
            <person name="Eisen S."/>
            <person name="Schloemann M."/>
            <person name="Johnson B.D."/>
            <person name="Daniel R."/>
            <person name="Muehling M."/>
        </authorList>
    </citation>
    <scope>NUCLEOTIDE SEQUENCE [LARGE SCALE GENOMIC DNA]</scope>
    <source>
        <strain evidence="2 3">Py-F3</strain>
    </source>
</reference>
<gene>
    <name evidence="2" type="ORF">AXFE_31560</name>
</gene>
<dbReference type="EMBL" id="JXYS01000104">
    <property type="protein sequence ID" value="KJF16003.1"/>
    <property type="molecule type" value="Genomic_DNA"/>
</dbReference>
<evidence type="ECO:0000313" key="3">
    <source>
        <dbReference type="Proteomes" id="UP000032360"/>
    </source>
</evidence>
<keyword evidence="3" id="KW-1185">Reference proteome</keyword>
<accession>A0A0D8HDJ3</accession>
<evidence type="ECO:0000256" key="1">
    <source>
        <dbReference type="SAM" id="Phobius"/>
    </source>
</evidence>
<name>A0A0D8HDJ3_9ACTN</name>
<keyword evidence="1" id="KW-1133">Transmembrane helix</keyword>
<dbReference type="Proteomes" id="UP000032360">
    <property type="component" value="Unassembled WGS sequence"/>
</dbReference>
<dbReference type="RefSeq" id="WP_152626143.1">
    <property type="nucleotide sequence ID" value="NZ_JXYS01000104.1"/>
</dbReference>
<comment type="caution">
    <text evidence="2">The sequence shown here is derived from an EMBL/GenBank/DDBJ whole genome shotgun (WGS) entry which is preliminary data.</text>
</comment>
<organism evidence="2 3">
    <name type="scientific">Acidithrix ferrooxidans</name>
    <dbReference type="NCBI Taxonomy" id="1280514"/>
    <lineage>
        <taxon>Bacteria</taxon>
        <taxon>Bacillati</taxon>
        <taxon>Actinomycetota</taxon>
        <taxon>Acidimicrobiia</taxon>
        <taxon>Acidimicrobiales</taxon>
        <taxon>Acidimicrobiaceae</taxon>
        <taxon>Acidithrix</taxon>
    </lineage>
</organism>
<proteinExistence type="predicted"/>
<keyword evidence="1" id="KW-0472">Membrane</keyword>
<evidence type="ECO:0000313" key="2">
    <source>
        <dbReference type="EMBL" id="KJF16003.1"/>
    </source>
</evidence>
<dbReference type="STRING" id="1280514.AXFE_31560"/>
<keyword evidence="1" id="KW-0812">Transmembrane</keyword>
<protein>
    <submittedName>
        <fullName evidence="2">Uncharacterized protein</fullName>
    </submittedName>
</protein>
<feature type="transmembrane region" description="Helical" evidence="1">
    <location>
        <begin position="6"/>
        <end position="24"/>
    </location>
</feature>
<sequence length="64" mass="6957">MSNLLYVLVPIAAVVVIGLLIALIERKPKSPTSSIDNFSARMAVISNLKPTVQDHNADERKQAV</sequence>
<dbReference type="AlphaFoldDB" id="A0A0D8HDJ3"/>